<protein>
    <submittedName>
        <fullName evidence="6">Site-specific integrase</fullName>
    </submittedName>
</protein>
<dbReference type="Pfam" id="PF00589">
    <property type="entry name" value="Phage_integrase"/>
    <property type="match status" value="1"/>
</dbReference>
<dbReference type="PANTHER" id="PTHR30629">
    <property type="entry name" value="PROPHAGE INTEGRASE"/>
    <property type="match status" value="1"/>
</dbReference>
<proteinExistence type="inferred from homology"/>
<keyword evidence="3" id="KW-0238">DNA-binding</keyword>
<dbReference type="PANTHER" id="PTHR30629:SF2">
    <property type="entry name" value="PROPHAGE INTEGRASE INTS-RELATED"/>
    <property type="match status" value="1"/>
</dbReference>
<evidence type="ECO:0000256" key="2">
    <source>
        <dbReference type="ARBA" id="ARBA00022908"/>
    </source>
</evidence>
<evidence type="ECO:0000256" key="4">
    <source>
        <dbReference type="ARBA" id="ARBA00023172"/>
    </source>
</evidence>
<feature type="domain" description="Tyr recombinase" evidence="5">
    <location>
        <begin position="152"/>
        <end position="323"/>
    </location>
</feature>
<keyword evidence="2" id="KW-0229">DNA integration</keyword>
<dbReference type="InterPro" id="IPR002104">
    <property type="entry name" value="Integrase_catalytic"/>
</dbReference>
<dbReference type="InterPro" id="IPR011010">
    <property type="entry name" value="DNA_brk_join_enz"/>
</dbReference>
<evidence type="ECO:0000256" key="3">
    <source>
        <dbReference type="ARBA" id="ARBA00023125"/>
    </source>
</evidence>
<name>A0ABZ2XTR1_9RHOB</name>
<keyword evidence="4" id="KW-0233">DNA recombination</keyword>
<accession>A0ABZ2XTR1</accession>
<dbReference type="CDD" id="cd00796">
    <property type="entry name" value="INT_Rci_Hp1_C"/>
    <property type="match status" value="1"/>
</dbReference>
<reference evidence="6 7" key="1">
    <citation type="submission" date="2023-04" db="EMBL/GenBank/DDBJ databases">
        <title>Complete genome sequence of Alisedimentitalea scapharcae.</title>
        <authorList>
            <person name="Rong J.-C."/>
            <person name="Yi M.-L."/>
            <person name="Zhao Q."/>
        </authorList>
    </citation>
    <scope>NUCLEOTIDE SEQUENCE [LARGE SCALE GENOMIC DNA]</scope>
    <source>
        <strain evidence="6 7">KCTC 42119</strain>
    </source>
</reference>
<gene>
    <name evidence="6" type="ORF">QEZ52_00520</name>
</gene>
<dbReference type="InterPro" id="IPR010998">
    <property type="entry name" value="Integrase_recombinase_N"/>
</dbReference>
<evidence type="ECO:0000256" key="1">
    <source>
        <dbReference type="ARBA" id="ARBA00008857"/>
    </source>
</evidence>
<dbReference type="Gene3D" id="1.10.443.10">
    <property type="entry name" value="Intergrase catalytic core"/>
    <property type="match status" value="1"/>
</dbReference>
<comment type="similarity">
    <text evidence="1">Belongs to the 'phage' integrase family.</text>
</comment>
<sequence length="342" mass="38527">MRDYRIGRLKGRFVVMWNEDDGRRRRYRLEAHTAKEAEREARDLILRTTAPDVGMTVAQIWDAYQIEMGQRRQARKLDQTGKNVLPVFGHLAASQITKDDCRSYVETRRADGRKDSTIRTELGCLRSSLLWAHAAELIRKAPAIEMPPAPPPRERYLTRSEVNALMASAIDPHIRLAILLMLTTAGRSGAILELTWDRVDLDRRIIKLSKNDIGPRKGRATVPINDSLMAALQDARNAALSNYVVEWGGGQVKSIKTGFNAAVKRAEIEHCTPHDLRRTAGRFMAEAGVPIEEIAQYLGHTNPNVTRSTYSQFSPDYLRHAAGSLELDGPRLVQRTRGKTLK</sequence>
<dbReference type="InterPro" id="IPR050808">
    <property type="entry name" value="Phage_Integrase"/>
</dbReference>
<evidence type="ECO:0000313" key="7">
    <source>
        <dbReference type="Proteomes" id="UP001623232"/>
    </source>
</evidence>
<dbReference type="SUPFAM" id="SSF56349">
    <property type="entry name" value="DNA breaking-rejoining enzymes"/>
    <property type="match status" value="1"/>
</dbReference>
<evidence type="ECO:0000313" key="6">
    <source>
        <dbReference type="EMBL" id="WZK89068.1"/>
    </source>
</evidence>
<organism evidence="6 7">
    <name type="scientific">Aliisedimentitalea scapharcae</name>
    <dbReference type="NCBI Taxonomy" id="1524259"/>
    <lineage>
        <taxon>Bacteria</taxon>
        <taxon>Pseudomonadati</taxon>
        <taxon>Pseudomonadota</taxon>
        <taxon>Alphaproteobacteria</taxon>
        <taxon>Rhodobacterales</taxon>
        <taxon>Roseobacteraceae</taxon>
        <taxon>Aliisedimentitalea</taxon>
    </lineage>
</organism>
<dbReference type="EMBL" id="CP123584">
    <property type="protein sequence ID" value="WZK89068.1"/>
    <property type="molecule type" value="Genomic_DNA"/>
</dbReference>
<dbReference type="PROSITE" id="PS51898">
    <property type="entry name" value="TYR_RECOMBINASE"/>
    <property type="match status" value="1"/>
</dbReference>
<dbReference type="Gene3D" id="1.10.150.130">
    <property type="match status" value="1"/>
</dbReference>
<evidence type="ECO:0000259" key="5">
    <source>
        <dbReference type="PROSITE" id="PS51898"/>
    </source>
</evidence>
<dbReference type="InterPro" id="IPR013762">
    <property type="entry name" value="Integrase-like_cat_sf"/>
</dbReference>
<keyword evidence="7" id="KW-1185">Reference proteome</keyword>
<dbReference type="Proteomes" id="UP001623232">
    <property type="component" value="Chromosome"/>
</dbReference>